<evidence type="ECO:0000256" key="5">
    <source>
        <dbReference type="ARBA" id="ARBA00023136"/>
    </source>
</evidence>
<feature type="transmembrane region" description="Helical" evidence="7">
    <location>
        <begin position="286"/>
        <end position="311"/>
    </location>
</feature>
<feature type="transmembrane region" description="Helical" evidence="7">
    <location>
        <begin position="382"/>
        <end position="402"/>
    </location>
</feature>
<proteinExistence type="inferred from homology"/>
<dbReference type="InterPro" id="IPR003838">
    <property type="entry name" value="ABC3_permease_C"/>
</dbReference>
<dbReference type="PANTHER" id="PTHR30572:SF4">
    <property type="entry name" value="ABC TRANSPORTER PERMEASE YTRF"/>
    <property type="match status" value="1"/>
</dbReference>
<protein>
    <submittedName>
        <fullName evidence="10">ABC transport system permease protein</fullName>
    </submittedName>
</protein>
<sequence>MFDIERWQEIFETLRKNKLRTFLTGLSVASGIFILVILLGFSKGIENGVTSQFQQDATNMITVWTGRTTKEYKGLNPGRYVQLKNDNFDMISQKYEDYIEYETSLYSIWGGTISYKGESGNYRIRGVMPDHQFIENADISVGRFVNQSDYNENKKVAVIGNKLKTDLFKDEDPIDKNISVFGMNFKVIGVFYDPGGEREENQAYIPISTAQKVFNAGDNIRNMLFTVKMSDNFDDAVALSQSISKGIEDQIKQIHTVAPDDTSAVRVYNTLENAKQIYSLIGIINAVFWFIGVFTLVAGIVGVGNIMLIIVKERTKEIGIRKALGALPMSIVGMILQEAVFVTMFAGLFGLIFGLASLEIFGPMVETFTDFIKYPQVDFNTALTSVFLLVFAGAIAGFIPAYRAAKIKPIIALRDE</sequence>
<evidence type="ECO:0000313" key="10">
    <source>
        <dbReference type="EMBL" id="TDY10687.1"/>
    </source>
</evidence>
<gene>
    <name evidence="10" type="ORF">A8975_2416</name>
</gene>
<comment type="subcellular location">
    <subcellularLocation>
        <location evidence="1">Cell membrane</location>
        <topology evidence="1">Multi-pass membrane protein</topology>
    </subcellularLocation>
</comment>
<evidence type="ECO:0000256" key="3">
    <source>
        <dbReference type="ARBA" id="ARBA00022692"/>
    </source>
</evidence>
<feature type="transmembrane region" description="Helical" evidence="7">
    <location>
        <begin position="339"/>
        <end position="362"/>
    </location>
</feature>
<accession>A0ABY2G326</accession>
<dbReference type="EMBL" id="SOQZ01000005">
    <property type="protein sequence ID" value="TDY10687.1"/>
    <property type="molecule type" value="Genomic_DNA"/>
</dbReference>
<dbReference type="RefSeq" id="WP_134200723.1">
    <property type="nucleotide sequence ID" value="NZ_SOQZ01000005.1"/>
</dbReference>
<feature type="domain" description="ABC3 transporter permease C-terminal" evidence="8">
    <location>
        <begin position="289"/>
        <end position="409"/>
    </location>
</feature>
<evidence type="ECO:0000313" key="11">
    <source>
        <dbReference type="Proteomes" id="UP000294930"/>
    </source>
</evidence>
<keyword evidence="5 7" id="KW-0472">Membrane</keyword>
<evidence type="ECO:0000256" key="4">
    <source>
        <dbReference type="ARBA" id="ARBA00022989"/>
    </source>
</evidence>
<evidence type="ECO:0000259" key="9">
    <source>
        <dbReference type="Pfam" id="PF12704"/>
    </source>
</evidence>
<dbReference type="Proteomes" id="UP000294930">
    <property type="component" value="Unassembled WGS sequence"/>
</dbReference>
<keyword evidence="2" id="KW-1003">Cell membrane</keyword>
<organism evidence="10 11">
    <name type="scientific">Meridianimaribacter flavus</name>
    <dbReference type="NCBI Taxonomy" id="571115"/>
    <lineage>
        <taxon>Bacteria</taxon>
        <taxon>Pseudomonadati</taxon>
        <taxon>Bacteroidota</taxon>
        <taxon>Flavobacteriia</taxon>
        <taxon>Flavobacteriales</taxon>
        <taxon>Flavobacteriaceae</taxon>
        <taxon>Meridianimaribacter</taxon>
    </lineage>
</organism>
<evidence type="ECO:0000256" key="7">
    <source>
        <dbReference type="SAM" id="Phobius"/>
    </source>
</evidence>
<dbReference type="Pfam" id="PF12704">
    <property type="entry name" value="MacB_PCD"/>
    <property type="match status" value="1"/>
</dbReference>
<evidence type="ECO:0000256" key="1">
    <source>
        <dbReference type="ARBA" id="ARBA00004651"/>
    </source>
</evidence>
<evidence type="ECO:0000256" key="6">
    <source>
        <dbReference type="ARBA" id="ARBA00038076"/>
    </source>
</evidence>
<comment type="similarity">
    <text evidence="6">Belongs to the ABC-4 integral membrane protein family.</text>
</comment>
<dbReference type="InterPro" id="IPR025857">
    <property type="entry name" value="MacB_PCD"/>
</dbReference>
<feature type="domain" description="MacB-like periplasmic core" evidence="9">
    <location>
        <begin position="21"/>
        <end position="237"/>
    </location>
</feature>
<keyword evidence="3 7" id="KW-0812">Transmembrane</keyword>
<dbReference type="PANTHER" id="PTHR30572">
    <property type="entry name" value="MEMBRANE COMPONENT OF TRANSPORTER-RELATED"/>
    <property type="match status" value="1"/>
</dbReference>
<name>A0ABY2G326_9FLAO</name>
<comment type="caution">
    <text evidence="10">The sequence shown here is derived from an EMBL/GenBank/DDBJ whole genome shotgun (WGS) entry which is preliminary data.</text>
</comment>
<keyword evidence="11" id="KW-1185">Reference proteome</keyword>
<evidence type="ECO:0000259" key="8">
    <source>
        <dbReference type="Pfam" id="PF02687"/>
    </source>
</evidence>
<dbReference type="Pfam" id="PF02687">
    <property type="entry name" value="FtsX"/>
    <property type="match status" value="1"/>
</dbReference>
<reference evidence="10 11" key="1">
    <citation type="submission" date="2019-03" db="EMBL/GenBank/DDBJ databases">
        <title>Genomic Encyclopedia of Type Strains, Phase III (KMG-III): the genomes of soil and plant-associated and newly described type strains.</title>
        <authorList>
            <person name="Whitman W."/>
        </authorList>
    </citation>
    <scope>NUCLEOTIDE SEQUENCE [LARGE SCALE GENOMIC DNA]</scope>
    <source>
        <strain evidence="10 11">CGMCC 1.10957</strain>
    </source>
</reference>
<dbReference type="InterPro" id="IPR050250">
    <property type="entry name" value="Macrolide_Exporter_MacB"/>
</dbReference>
<evidence type="ECO:0000256" key="2">
    <source>
        <dbReference type="ARBA" id="ARBA00022475"/>
    </source>
</evidence>
<keyword evidence="4 7" id="KW-1133">Transmembrane helix</keyword>
<feature type="transmembrane region" description="Helical" evidence="7">
    <location>
        <begin position="21"/>
        <end position="41"/>
    </location>
</feature>